<feature type="domain" description="NAD-dependent epimerase/dehydratase" evidence="1">
    <location>
        <begin position="18"/>
        <end position="281"/>
    </location>
</feature>
<dbReference type="InterPro" id="IPR050177">
    <property type="entry name" value="Lipid_A_modif_metabolic_enz"/>
</dbReference>
<comment type="caution">
    <text evidence="2">The sequence shown here is derived from an EMBL/GenBank/DDBJ whole genome shotgun (WGS) entry which is preliminary data.</text>
</comment>
<evidence type="ECO:0000313" key="3">
    <source>
        <dbReference type="Proteomes" id="UP001589670"/>
    </source>
</evidence>
<dbReference type="EMBL" id="JBHMEC010000008">
    <property type="protein sequence ID" value="MFB9148813.1"/>
    <property type="molecule type" value="Genomic_DNA"/>
</dbReference>
<dbReference type="Pfam" id="PF01370">
    <property type="entry name" value="Epimerase"/>
    <property type="match status" value="1"/>
</dbReference>
<dbReference type="PANTHER" id="PTHR43245:SF13">
    <property type="entry name" value="UDP-D-APIOSE_UDP-D-XYLOSE SYNTHASE 2"/>
    <property type="match status" value="1"/>
</dbReference>
<evidence type="ECO:0000259" key="1">
    <source>
        <dbReference type="Pfam" id="PF01370"/>
    </source>
</evidence>
<proteinExistence type="predicted"/>
<dbReference type="PANTHER" id="PTHR43245">
    <property type="entry name" value="BIFUNCTIONAL POLYMYXIN RESISTANCE PROTEIN ARNA"/>
    <property type="match status" value="1"/>
</dbReference>
<dbReference type="SUPFAM" id="SSF51735">
    <property type="entry name" value="NAD(P)-binding Rossmann-fold domains"/>
    <property type="match status" value="1"/>
</dbReference>
<dbReference type="Proteomes" id="UP001589670">
    <property type="component" value="Unassembled WGS sequence"/>
</dbReference>
<dbReference type="RefSeq" id="WP_377067097.1">
    <property type="nucleotide sequence ID" value="NZ_JBHMEC010000008.1"/>
</dbReference>
<evidence type="ECO:0000313" key="2">
    <source>
        <dbReference type="EMBL" id="MFB9148813.1"/>
    </source>
</evidence>
<name>A0ABV5HX13_9RHOB</name>
<protein>
    <submittedName>
        <fullName evidence="2">NAD-dependent epimerase/dehydratase family protein</fullName>
    </submittedName>
</protein>
<gene>
    <name evidence="2" type="ORF">ACFFU4_03500</name>
</gene>
<accession>A0ABV5HX13</accession>
<reference evidence="2 3" key="1">
    <citation type="submission" date="2024-09" db="EMBL/GenBank/DDBJ databases">
        <authorList>
            <person name="Sun Q."/>
            <person name="Mori K."/>
        </authorList>
    </citation>
    <scope>NUCLEOTIDE SEQUENCE [LARGE SCALE GENOMIC DNA]</scope>
    <source>
        <strain evidence="2 3">CECT 9424</strain>
    </source>
</reference>
<keyword evidence="3" id="KW-1185">Reference proteome</keyword>
<dbReference type="Gene3D" id="3.40.50.720">
    <property type="entry name" value="NAD(P)-binding Rossmann-like Domain"/>
    <property type="match status" value="1"/>
</dbReference>
<organism evidence="2 3">
    <name type="scientific">Roseovarius ramblicola</name>
    <dbReference type="NCBI Taxonomy" id="2022336"/>
    <lineage>
        <taxon>Bacteria</taxon>
        <taxon>Pseudomonadati</taxon>
        <taxon>Pseudomonadota</taxon>
        <taxon>Alphaproteobacteria</taxon>
        <taxon>Rhodobacterales</taxon>
        <taxon>Roseobacteraceae</taxon>
        <taxon>Roseovarius</taxon>
    </lineage>
</organism>
<sequence length="388" mass="44023">MSTPELNFKHVSGDVMRVLIVGCGGYIGSHLLDRLLADPQIRLTGWDPNTAKIMNHLSNPNFRLHQTMLSSENELRAFRQEARSSDVVINLAAICNPSEYNTNPLSVMRSNFMEPSRIVDICAEENTWLIHFSTSEVYGRTLQSYVDDTSYDDPSLFEFEEDTTPLIMGPVRNQRWSYASSKQLMERYVYAHHKQNGLPFTIVRPLNFFGPRMDFIPKRDGDGVPRVLACFMAALLDRKPLQLVDGGHARRTIVSIHDAIDAIESMIRNRGKAENRIFNIGNRDNEVSMAQLADLMIETFISVSGDETYRTHPVENVSGQQFYGEGYEDCDRRMPNIDAARTLLGWEPKTALRDILTETVAYYFDLYGRNSSDSHASPVDVPEPAAMR</sequence>
<dbReference type="InterPro" id="IPR036291">
    <property type="entry name" value="NAD(P)-bd_dom_sf"/>
</dbReference>
<dbReference type="InterPro" id="IPR001509">
    <property type="entry name" value="Epimerase_deHydtase"/>
</dbReference>